<organism evidence="2 3">
    <name type="scientific">Laccaria amethystina LaAM-08-1</name>
    <dbReference type="NCBI Taxonomy" id="1095629"/>
    <lineage>
        <taxon>Eukaryota</taxon>
        <taxon>Fungi</taxon>
        <taxon>Dikarya</taxon>
        <taxon>Basidiomycota</taxon>
        <taxon>Agaricomycotina</taxon>
        <taxon>Agaricomycetes</taxon>
        <taxon>Agaricomycetidae</taxon>
        <taxon>Agaricales</taxon>
        <taxon>Agaricineae</taxon>
        <taxon>Hydnangiaceae</taxon>
        <taxon>Laccaria</taxon>
    </lineage>
</organism>
<dbReference type="EMBL" id="KN838603">
    <property type="protein sequence ID" value="KIK01631.1"/>
    <property type="molecule type" value="Genomic_DNA"/>
</dbReference>
<reference evidence="3" key="2">
    <citation type="submission" date="2015-01" db="EMBL/GenBank/DDBJ databases">
        <title>Evolutionary Origins and Diversification of the Mycorrhizal Mutualists.</title>
        <authorList>
            <consortium name="DOE Joint Genome Institute"/>
            <consortium name="Mycorrhizal Genomics Consortium"/>
            <person name="Kohler A."/>
            <person name="Kuo A."/>
            <person name="Nagy L.G."/>
            <person name="Floudas D."/>
            <person name="Copeland A."/>
            <person name="Barry K.W."/>
            <person name="Cichocki N."/>
            <person name="Veneault-Fourrey C."/>
            <person name="LaButti K."/>
            <person name="Lindquist E.A."/>
            <person name="Lipzen A."/>
            <person name="Lundell T."/>
            <person name="Morin E."/>
            <person name="Murat C."/>
            <person name="Riley R."/>
            <person name="Ohm R."/>
            <person name="Sun H."/>
            <person name="Tunlid A."/>
            <person name="Henrissat B."/>
            <person name="Grigoriev I.V."/>
            <person name="Hibbett D.S."/>
            <person name="Martin F."/>
        </authorList>
    </citation>
    <scope>NUCLEOTIDE SEQUENCE [LARGE SCALE GENOMIC DNA]</scope>
    <source>
        <strain evidence="3">LaAM-08-1</strain>
    </source>
</reference>
<dbReference type="PANTHER" id="PTHR34815">
    <property type="entry name" value="LYSINE ACETYLTRANSFERASE"/>
    <property type="match status" value="1"/>
</dbReference>
<dbReference type="OrthoDB" id="2020070at2759"/>
<proteinExistence type="predicted"/>
<feature type="domain" description="LYC1 C-terminal" evidence="1">
    <location>
        <begin position="68"/>
        <end position="243"/>
    </location>
</feature>
<name>A0A0C9X9F3_9AGAR</name>
<dbReference type="PANTHER" id="PTHR34815:SF2">
    <property type="entry name" value="N-ACETYLTRANSFERASE DOMAIN-CONTAINING PROTEIN"/>
    <property type="match status" value="1"/>
</dbReference>
<dbReference type="HOGENOM" id="CLU_1142745_0_0_1"/>
<dbReference type="InterPro" id="IPR055100">
    <property type="entry name" value="GNAT_LYC1-like"/>
</dbReference>
<dbReference type="AlphaFoldDB" id="A0A0C9X9F3"/>
<evidence type="ECO:0000313" key="3">
    <source>
        <dbReference type="Proteomes" id="UP000054477"/>
    </source>
</evidence>
<evidence type="ECO:0000259" key="1">
    <source>
        <dbReference type="Pfam" id="PF22998"/>
    </source>
</evidence>
<gene>
    <name evidence="2" type="ORF">K443DRAFT_660594</name>
</gene>
<accession>A0A0C9X9F3</accession>
<evidence type="ECO:0000313" key="2">
    <source>
        <dbReference type="EMBL" id="KIK01631.1"/>
    </source>
</evidence>
<dbReference type="Proteomes" id="UP000054477">
    <property type="component" value="Unassembled WGS sequence"/>
</dbReference>
<sequence length="243" mass="27870">MSTVFQIPLPFPFANMLDRQDSCIGRDMRHTMRLLQREFYRSCIRESGSLIPSAVRLVGTSKPLQKLLITEQDFLDIGRKDADLLQDYLEAWSRQGLKPRQFAVLPTGDEFAWRVARSKFCGKILSDKPLPDYWGVRVVDDLTNATENFAIWFFDYVKKELHFLRIWCRDANVFKVITHAAAIAAKAQGCGRILAWNVDEGLLSACPQGGRVTQLRMKNLAAVAWYGEGDCPEWVVNEKYDWC</sequence>
<protein>
    <recommendedName>
        <fullName evidence="1">LYC1 C-terminal domain-containing protein</fullName>
    </recommendedName>
</protein>
<dbReference type="Pfam" id="PF22998">
    <property type="entry name" value="GNAT_LYC1-like"/>
    <property type="match status" value="1"/>
</dbReference>
<keyword evidence="3" id="KW-1185">Reference proteome</keyword>
<dbReference type="InterPro" id="IPR053013">
    <property type="entry name" value="LAT"/>
</dbReference>
<reference evidence="2 3" key="1">
    <citation type="submission" date="2014-04" db="EMBL/GenBank/DDBJ databases">
        <authorList>
            <consortium name="DOE Joint Genome Institute"/>
            <person name="Kuo A."/>
            <person name="Kohler A."/>
            <person name="Nagy L.G."/>
            <person name="Floudas D."/>
            <person name="Copeland A."/>
            <person name="Barry K.W."/>
            <person name="Cichocki N."/>
            <person name="Veneault-Fourrey C."/>
            <person name="LaButti K."/>
            <person name="Lindquist E.A."/>
            <person name="Lipzen A."/>
            <person name="Lundell T."/>
            <person name="Morin E."/>
            <person name="Murat C."/>
            <person name="Sun H."/>
            <person name="Tunlid A."/>
            <person name="Henrissat B."/>
            <person name="Grigoriev I.V."/>
            <person name="Hibbett D.S."/>
            <person name="Martin F."/>
            <person name="Nordberg H.P."/>
            <person name="Cantor M.N."/>
            <person name="Hua S.X."/>
        </authorList>
    </citation>
    <scope>NUCLEOTIDE SEQUENCE [LARGE SCALE GENOMIC DNA]</scope>
    <source>
        <strain evidence="2 3">LaAM-08-1</strain>
    </source>
</reference>